<dbReference type="InterPro" id="IPR000060">
    <property type="entry name" value="BCCT_transptr"/>
</dbReference>
<evidence type="ECO:0000256" key="5">
    <source>
        <dbReference type="ARBA" id="ARBA00022692"/>
    </source>
</evidence>
<feature type="transmembrane region" description="Helical" evidence="8">
    <location>
        <begin position="84"/>
        <end position="107"/>
    </location>
</feature>
<keyword evidence="4" id="KW-1003">Cell membrane</keyword>
<feature type="transmembrane region" description="Helical" evidence="8">
    <location>
        <begin position="313"/>
        <end position="330"/>
    </location>
</feature>
<sequence>MLTTKMNPRVFWGASLIIGLLLVVAIAAPGQSDRVFQTVQAWVIDTFGWFYVAAVAGFLGLALVLAVGPTGALKLGPDDAEPDFPYLSWLAMLFAAGMGIGLMYFGVAEPIQHFVSPPEGEPRTFAAAREAMGITFFHYGVHAWAIYALVGLSLAFFAYRKGLPLTLRSGLSPLLGRRINGPIGDAVDIFAIWGTAFGIATSLGFGVSQMNSGLTYLLGVPNNAWVQIGLIAAVMAAATASVMTGVGKGVRRLSELNLTLAVLLMLFVLAVGPTGFLFKALVQNFGFYLSHLVERTFTLYAYEPRAWMADWTLFYWAWWIAWSPFVGMFIARISRGRTVREFILNVLLVPAGFTFLWMTVFGNTAISLDMGQAQGAISAAVSADLSTALFHFLEQLPGAAITSTLAILLVAVFFITSADSGALVIDTIASGGADDTPRWQRVYWCLLLGLIAALLLLAGGLGALQAATLGAALPFVVIMVLLCVGLVRQMNADVAGRVIETEGPPLAEQLKRILAPASRRDIDRQIERNGAPALETVREGLAAEGLGAEVERDADGVSLTAPVVGGRDFHYRLTARERPRPALTALDAPERKRAMEWRLSARSDDGPRPRDITGFTREQIVADVLEHLHRWRTG</sequence>
<evidence type="ECO:0000256" key="7">
    <source>
        <dbReference type="ARBA" id="ARBA00023136"/>
    </source>
</evidence>
<comment type="similarity">
    <text evidence="2">Belongs to the BCCT transporter (TC 2.A.15) family.</text>
</comment>
<feature type="transmembrane region" description="Helical" evidence="8">
    <location>
        <begin position="225"/>
        <end position="246"/>
    </location>
</feature>
<evidence type="ECO:0000313" key="10">
    <source>
        <dbReference type="Proteomes" id="UP001055429"/>
    </source>
</evidence>
<reference evidence="9" key="1">
    <citation type="submission" date="2022-05" db="EMBL/GenBank/DDBJ databases">
        <title>Brevundimonas albigilva TT17 genome sequence.</title>
        <authorList>
            <person name="Lee K."/>
            <person name="Son H."/>
        </authorList>
    </citation>
    <scope>NUCLEOTIDE SEQUENCE</scope>
    <source>
        <strain evidence="9">TT17</strain>
    </source>
</reference>
<feature type="transmembrane region" description="Helical" evidence="8">
    <location>
        <begin position="186"/>
        <end position="205"/>
    </location>
</feature>
<evidence type="ECO:0000256" key="1">
    <source>
        <dbReference type="ARBA" id="ARBA00004651"/>
    </source>
</evidence>
<organism evidence="9 10">
    <name type="scientific">Brevundimonas albigilva</name>
    <dbReference type="NCBI Taxonomy" id="1312364"/>
    <lineage>
        <taxon>Bacteria</taxon>
        <taxon>Pseudomonadati</taxon>
        <taxon>Pseudomonadota</taxon>
        <taxon>Alphaproteobacteria</taxon>
        <taxon>Caulobacterales</taxon>
        <taxon>Caulobacteraceae</taxon>
        <taxon>Brevundimonas</taxon>
    </lineage>
</organism>
<proteinExistence type="inferred from homology"/>
<feature type="transmembrane region" description="Helical" evidence="8">
    <location>
        <begin position="441"/>
        <end position="461"/>
    </location>
</feature>
<name>A0ABY4SNL8_9CAUL</name>
<protein>
    <submittedName>
        <fullName evidence="9">BCCT family transporter</fullName>
    </submittedName>
</protein>
<dbReference type="PANTHER" id="PTHR30047:SF7">
    <property type="entry name" value="HIGH-AFFINITY CHOLINE TRANSPORT PROTEIN"/>
    <property type="match status" value="1"/>
</dbReference>
<accession>A0ABY4SNL8</accession>
<evidence type="ECO:0000256" key="8">
    <source>
        <dbReference type="SAM" id="Phobius"/>
    </source>
</evidence>
<keyword evidence="7 8" id="KW-0472">Membrane</keyword>
<gene>
    <name evidence="9" type="ORF">M8231_16250</name>
</gene>
<keyword evidence="6 8" id="KW-1133">Transmembrane helix</keyword>
<dbReference type="Pfam" id="PF02028">
    <property type="entry name" value="BCCT"/>
    <property type="match status" value="1"/>
</dbReference>
<keyword evidence="3" id="KW-0813">Transport</keyword>
<dbReference type="PANTHER" id="PTHR30047">
    <property type="entry name" value="HIGH-AFFINITY CHOLINE TRANSPORT PROTEIN-RELATED"/>
    <property type="match status" value="1"/>
</dbReference>
<feature type="transmembrane region" description="Helical" evidence="8">
    <location>
        <begin position="51"/>
        <end position="72"/>
    </location>
</feature>
<keyword evidence="10" id="KW-1185">Reference proteome</keyword>
<dbReference type="Proteomes" id="UP001055429">
    <property type="component" value="Chromosome"/>
</dbReference>
<feature type="transmembrane region" description="Helical" evidence="8">
    <location>
        <begin position="258"/>
        <end position="278"/>
    </location>
</feature>
<evidence type="ECO:0000256" key="3">
    <source>
        <dbReference type="ARBA" id="ARBA00022448"/>
    </source>
</evidence>
<feature type="transmembrane region" description="Helical" evidence="8">
    <location>
        <begin position="342"/>
        <end position="360"/>
    </location>
</feature>
<dbReference type="NCBIfam" id="TIGR00842">
    <property type="entry name" value="bcct"/>
    <property type="match status" value="1"/>
</dbReference>
<feature type="transmembrane region" description="Helical" evidence="8">
    <location>
        <begin position="405"/>
        <end position="429"/>
    </location>
</feature>
<dbReference type="InterPro" id="IPR018093">
    <property type="entry name" value="BCCT_CS"/>
</dbReference>
<feature type="transmembrane region" description="Helical" evidence="8">
    <location>
        <begin position="467"/>
        <end position="487"/>
    </location>
</feature>
<evidence type="ECO:0000256" key="2">
    <source>
        <dbReference type="ARBA" id="ARBA00005658"/>
    </source>
</evidence>
<feature type="transmembrane region" description="Helical" evidence="8">
    <location>
        <begin position="141"/>
        <end position="159"/>
    </location>
</feature>
<comment type="subcellular location">
    <subcellularLocation>
        <location evidence="1">Cell membrane</location>
        <topology evidence="1">Multi-pass membrane protein</topology>
    </subcellularLocation>
</comment>
<evidence type="ECO:0000256" key="6">
    <source>
        <dbReference type="ARBA" id="ARBA00022989"/>
    </source>
</evidence>
<evidence type="ECO:0000313" key="9">
    <source>
        <dbReference type="EMBL" id="URI15316.1"/>
    </source>
</evidence>
<keyword evidence="5 8" id="KW-0812">Transmembrane</keyword>
<evidence type="ECO:0000256" key="4">
    <source>
        <dbReference type="ARBA" id="ARBA00022475"/>
    </source>
</evidence>
<dbReference type="EMBL" id="CP097649">
    <property type="protein sequence ID" value="URI15316.1"/>
    <property type="molecule type" value="Genomic_DNA"/>
</dbReference>
<dbReference type="PROSITE" id="PS01303">
    <property type="entry name" value="BCCT"/>
    <property type="match status" value="1"/>
</dbReference>
<dbReference type="RefSeq" id="WP_249749297.1">
    <property type="nucleotide sequence ID" value="NZ_CP097298.1"/>
</dbReference>